<comment type="caution">
    <text evidence="9">The sequence shown here is derived from an EMBL/GenBank/DDBJ whole genome shotgun (WGS) entry which is preliminary data.</text>
</comment>
<comment type="subcellular location">
    <subcellularLocation>
        <location evidence="1">Cell inner membrane</location>
        <topology evidence="1">Multi-pass membrane protein</topology>
    </subcellularLocation>
</comment>
<evidence type="ECO:0000256" key="6">
    <source>
        <dbReference type="ARBA" id="ARBA00023136"/>
    </source>
</evidence>
<evidence type="ECO:0000313" key="10">
    <source>
        <dbReference type="Proteomes" id="UP000469185"/>
    </source>
</evidence>
<keyword evidence="6 7" id="KW-0472">Membrane</keyword>
<keyword evidence="10" id="KW-1185">Reference proteome</keyword>
<feature type="transmembrane region" description="Helical" evidence="7">
    <location>
        <begin position="393"/>
        <end position="414"/>
    </location>
</feature>
<evidence type="ECO:0000256" key="1">
    <source>
        <dbReference type="ARBA" id="ARBA00004429"/>
    </source>
</evidence>
<keyword evidence="3" id="KW-0997">Cell inner membrane</keyword>
<organism evidence="9 10">
    <name type="scientific">Phytoactinopolyspora alkaliphila</name>
    <dbReference type="NCBI Taxonomy" id="1783498"/>
    <lineage>
        <taxon>Bacteria</taxon>
        <taxon>Bacillati</taxon>
        <taxon>Actinomycetota</taxon>
        <taxon>Actinomycetes</taxon>
        <taxon>Jiangellales</taxon>
        <taxon>Jiangellaceae</taxon>
        <taxon>Phytoactinopolyspora</taxon>
    </lineage>
</organism>
<feature type="domain" description="TRAP C4-dicarboxylate transport system permease DctM subunit" evidence="8">
    <location>
        <begin position="9"/>
        <end position="413"/>
    </location>
</feature>
<dbReference type="GO" id="GO:0005886">
    <property type="term" value="C:plasma membrane"/>
    <property type="evidence" value="ECO:0007669"/>
    <property type="project" value="UniProtKB-SubCell"/>
</dbReference>
<evidence type="ECO:0000256" key="5">
    <source>
        <dbReference type="ARBA" id="ARBA00022989"/>
    </source>
</evidence>
<feature type="transmembrane region" description="Helical" evidence="7">
    <location>
        <begin position="280"/>
        <end position="303"/>
    </location>
</feature>
<dbReference type="Pfam" id="PF06808">
    <property type="entry name" value="DctM"/>
    <property type="match status" value="1"/>
</dbReference>
<feature type="transmembrane region" description="Helical" evidence="7">
    <location>
        <begin position="242"/>
        <end position="259"/>
    </location>
</feature>
<dbReference type="PANTHER" id="PTHR33362">
    <property type="entry name" value="SIALIC ACID TRAP TRANSPORTER PERMEASE PROTEIN SIAT-RELATED"/>
    <property type="match status" value="1"/>
</dbReference>
<feature type="transmembrane region" description="Helical" evidence="7">
    <location>
        <begin position="170"/>
        <end position="194"/>
    </location>
</feature>
<evidence type="ECO:0000256" key="2">
    <source>
        <dbReference type="ARBA" id="ARBA00022475"/>
    </source>
</evidence>
<feature type="transmembrane region" description="Helical" evidence="7">
    <location>
        <begin position="7"/>
        <end position="36"/>
    </location>
</feature>
<feature type="transmembrane region" description="Helical" evidence="7">
    <location>
        <begin position="334"/>
        <end position="353"/>
    </location>
</feature>
<gene>
    <name evidence="9" type="ORF">G1H11_14515</name>
</gene>
<feature type="transmembrane region" description="Helical" evidence="7">
    <location>
        <begin position="215"/>
        <end position="236"/>
    </location>
</feature>
<sequence length="429" mass="44685">MSTEFTVMLIVLVAGFLLRTPIGFTMLSGGMVYMLVGGGDLGNVAQVVMGGFYSKFILLAIPLFIFGAELMNVSRIAERLFTLAHSTVGGMRGGLAQVDVVTSGVFSGMSGSAMADASGTGKMVTKAQVEAGYRPGFACAASAASATLGGVIPPSITMVIYAYLSGTSVGMLFAAGILPGVVIALFLMGLIGFLARRQDFPKPGWQGFGHVGRSFIRAAPALLTVVILLGGIYSGAFTPTEAAGVAALYALILGTAYGLRSPRRIYQVLRTASRQTASTCVVLAGGFIVSYAVASEGVGARIAMGLLEVSTNAIVLLLIVNVVFLLLGMVLDTMVLLLVMIPIVLPALLTAGVDPVHLGVVITFNIMVGLATPPFGMLLFILSNQTRTPLAEIIREILPFIAVLIAALLVLTLWSDISLLLPRLLGYGM</sequence>
<evidence type="ECO:0000256" key="4">
    <source>
        <dbReference type="ARBA" id="ARBA00022692"/>
    </source>
</evidence>
<evidence type="ECO:0000313" key="9">
    <source>
        <dbReference type="EMBL" id="NED96520.1"/>
    </source>
</evidence>
<accession>A0A6N9YNL2</accession>
<evidence type="ECO:0000256" key="7">
    <source>
        <dbReference type="SAM" id="Phobius"/>
    </source>
</evidence>
<feature type="transmembrane region" description="Helical" evidence="7">
    <location>
        <begin position="359"/>
        <end position="381"/>
    </location>
</feature>
<dbReference type="NCBIfam" id="TIGR00786">
    <property type="entry name" value="dctM"/>
    <property type="match status" value="1"/>
</dbReference>
<keyword evidence="4 7" id="KW-0812">Transmembrane</keyword>
<evidence type="ECO:0000259" key="8">
    <source>
        <dbReference type="Pfam" id="PF06808"/>
    </source>
</evidence>
<dbReference type="InterPro" id="IPR004681">
    <property type="entry name" value="TRAP_DctM"/>
</dbReference>
<dbReference type="GO" id="GO:0022857">
    <property type="term" value="F:transmembrane transporter activity"/>
    <property type="evidence" value="ECO:0007669"/>
    <property type="project" value="TreeGrafter"/>
</dbReference>
<proteinExistence type="predicted"/>
<keyword evidence="5 7" id="KW-1133">Transmembrane helix</keyword>
<dbReference type="AlphaFoldDB" id="A0A6N9YNL2"/>
<dbReference type="Proteomes" id="UP000469185">
    <property type="component" value="Unassembled WGS sequence"/>
</dbReference>
<feature type="transmembrane region" description="Helical" evidence="7">
    <location>
        <begin position="136"/>
        <end position="164"/>
    </location>
</feature>
<dbReference type="InterPro" id="IPR010656">
    <property type="entry name" value="DctM"/>
</dbReference>
<protein>
    <submittedName>
        <fullName evidence="9">TRAP transporter large permease</fullName>
    </submittedName>
</protein>
<dbReference type="PIRSF" id="PIRSF006066">
    <property type="entry name" value="HI0050"/>
    <property type="match status" value="1"/>
</dbReference>
<dbReference type="RefSeq" id="WP_163819305.1">
    <property type="nucleotide sequence ID" value="NZ_JAAGOB010000007.1"/>
</dbReference>
<reference evidence="9 10" key="1">
    <citation type="submission" date="2020-02" db="EMBL/GenBank/DDBJ databases">
        <authorList>
            <person name="Li X.-J."/>
            <person name="Feng X.-M."/>
        </authorList>
    </citation>
    <scope>NUCLEOTIDE SEQUENCE [LARGE SCALE GENOMIC DNA]</scope>
    <source>
        <strain evidence="9 10">CGMCC 4.7225</strain>
    </source>
</reference>
<evidence type="ECO:0000256" key="3">
    <source>
        <dbReference type="ARBA" id="ARBA00022519"/>
    </source>
</evidence>
<keyword evidence="2" id="KW-1003">Cell membrane</keyword>
<feature type="transmembrane region" description="Helical" evidence="7">
    <location>
        <begin position="309"/>
        <end position="327"/>
    </location>
</feature>
<dbReference type="EMBL" id="JAAGOB010000007">
    <property type="protein sequence ID" value="NED96520.1"/>
    <property type="molecule type" value="Genomic_DNA"/>
</dbReference>
<name>A0A6N9YNL2_9ACTN</name>